<evidence type="ECO:0000313" key="5">
    <source>
        <dbReference type="Proteomes" id="UP000478463"/>
    </source>
</evidence>
<name>A0A6L7IPX7_9ACTN</name>
<dbReference type="CDD" id="cd06170">
    <property type="entry name" value="LuxR_C_like"/>
    <property type="match status" value="1"/>
</dbReference>
<dbReference type="EMBL" id="CP063310">
    <property type="protein sequence ID" value="QOS69777.1"/>
    <property type="molecule type" value="Genomic_DNA"/>
</dbReference>
<keyword evidence="2" id="KW-0238">DNA-binding</keyword>
<dbReference type="Pfam" id="PF00196">
    <property type="entry name" value="GerE"/>
    <property type="match status" value="1"/>
</dbReference>
<dbReference type="InterPro" id="IPR000792">
    <property type="entry name" value="Tscrpt_reg_LuxR_C"/>
</dbReference>
<dbReference type="InterPro" id="IPR036388">
    <property type="entry name" value="WH-like_DNA-bd_sf"/>
</dbReference>
<evidence type="ECO:0000256" key="2">
    <source>
        <dbReference type="ARBA" id="ARBA00023125"/>
    </source>
</evidence>
<gene>
    <name evidence="4" type="ORF">GS424_008055</name>
</gene>
<dbReference type="SMART" id="SM00421">
    <property type="entry name" value="HTH_LUXR"/>
    <property type="match status" value="1"/>
</dbReference>
<dbReference type="SUPFAM" id="SSF46894">
    <property type="entry name" value="C-terminal effector domain of the bipartite response regulators"/>
    <property type="match status" value="1"/>
</dbReference>
<keyword evidence="1" id="KW-0805">Transcription regulation</keyword>
<dbReference type="InterPro" id="IPR016032">
    <property type="entry name" value="Sig_transdc_resp-reg_C-effctor"/>
</dbReference>
<dbReference type="Proteomes" id="UP000478463">
    <property type="component" value="Chromosome"/>
</dbReference>
<protein>
    <submittedName>
        <fullName evidence="4">LuxR family transcriptional regulator</fullName>
    </submittedName>
</protein>
<dbReference type="GO" id="GO:0003677">
    <property type="term" value="F:DNA binding"/>
    <property type="evidence" value="ECO:0007669"/>
    <property type="project" value="UniProtKB-KW"/>
</dbReference>
<sequence>MKDRVIRCLGLSSVLLIGVLTIWGGLPLGALTQLGLSEILKCWSIPLSIALGLALSAALLKRGRPTARFLAAAAVAAGAFVGGGYALLLLGPGALDRTIAAVASSVLAGIGYGLFSLLWQHVLSRLSFDDMTKTLLLSLAMGSAEYLLLFAILGGRLWTAFPALVVAAVVLCLLALRAPAAPADDGVRQGWRGAGLRDLAKEVGSPLICVCAIAFAVALTRTITLDGIENSDAINLVASGCIIAASLILYAAWYVPGGKRSVFRKLSILGMYRMFFPVVVTALLALSIAGDALALPVATLAYVLFSFVAVFMMSTSVTIARRYGLWSPYVYGAFAGATYFAFAGATALGAWVYYPRSFGAATLPVIVLVVFYILAMSYAAIQARRRGLDERAGGRAAAGDGTQGPAAVPTVVDEVAQRCAFLAQEAGLTKRERDILLVLARGRDVPSIAKQLYISENTVRSHSKSIYRKLKIHSKQELLDLLETVPVDRG</sequence>
<dbReference type="GO" id="GO:0006355">
    <property type="term" value="P:regulation of DNA-templated transcription"/>
    <property type="evidence" value="ECO:0007669"/>
    <property type="project" value="InterPro"/>
</dbReference>
<organism evidence="4 5">
    <name type="scientific">Eggerthella guodeyinii</name>
    <dbReference type="NCBI Taxonomy" id="2690837"/>
    <lineage>
        <taxon>Bacteria</taxon>
        <taxon>Bacillati</taxon>
        <taxon>Actinomycetota</taxon>
        <taxon>Coriobacteriia</taxon>
        <taxon>Eggerthellales</taxon>
        <taxon>Eggerthellaceae</taxon>
        <taxon>Eggerthella</taxon>
    </lineage>
</organism>
<proteinExistence type="predicted"/>
<dbReference type="Gene3D" id="1.10.10.10">
    <property type="entry name" value="Winged helix-like DNA-binding domain superfamily/Winged helix DNA-binding domain"/>
    <property type="match status" value="1"/>
</dbReference>
<dbReference type="PROSITE" id="PS00622">
    <property type="entry name" value="HTH_LUXR_1"/>
    <property type="match status" value="1"/>
</dbReference>
<evidence type="ECO:0000256" key="1">
    <source>
        <dbReference type="ARBA" id="ARBA00023015"/>
    </source>
</evidence>
<dbReference type="AlphaFoldDB" id="A0A6L7IPX7"/>
<evidence type="ECO:0000313" key="4">
    <source>
        <dbReference type="EMBL" id="QOS69777.1"/>
    </source>
</evidence>
<dbReference type="KEGG" id="egd:GS424_008055"/>
<dbReference type="PRINTS" id="PR00038">
    <property type="entry name" value="HTHLUXR"/>
</dbReference>
<dbReference type="PROSITE" id="PS50043">
    <property type="entry name" value="HTH_LUXR_2"/>
    <property type="match status" value="1"/>
</dbReference>
<dbReference type="RefSeq" id="WP_160941632.1">
    <property type="nucleotide sequence ID" value="NZ_CP063310.1"/>
</dbReference>
<keyword evidence="3" id="KW-0804">Transcription</keyword>
<dbReference type="PANTHER" id="PTHR44688">
    <property type="entry name" value="DNA-BINDING TRANSCRIPTIONAL ACTIVATOR DEVR_DOSR"/>
    <property type="match status" value="1"/>
</dbReference>
<accession>A0A6L7IPX7</accession>
<reference evidence="4 5" key="1">
    <citation type="submission" date="2020-10" db="EMBL/GenBank/DDBJ databases">
        <title>Eggerthella sp. nov., isolated from human feces.</title>
        <authorList>
            <person name="Yajun G."/>
        </authorList>
    </citation>
    <scope>NUCLEOTIDE SEQUENCE [LARGE SCALE GENOMIC DNA]</scope>
    <source>
        <strain evidence="4 5">HF-1101</strain>
    </source>
</reference>
<dbReference type="PANTHER" id="PTHR44688:SF16">
    <property type="entry name" value="DNA-BINDING TRANSCRIPTIONAL ACTIVATOR DEVR_DOSR"/>
    <property type="match status" value="1"/>
</dbReference>
<evidence type="ECO:0000256" key="3">
    <source>
        <dbReference type="ARBA" id="ARBA00023163"/>
    </source>
</evidence>